<dbReference type="Proteomes" id="UP000554482">
    <property type="component" value="Unassembled WGS sequence"/>
</dbReference>
<keyword evidence="1" id="KW-1133">Transmembrane helix</keyword>
<evidence type="ECO:0000313" key="2">
    <source>
        <dbReference type="EMBL" id="KAF5179489.1"/>
    </source>
</evidence>
<keyword evidence="1" id="KW-0812">Transmembrane</keyword>
<sequence length="102" mass="11623">MDIATRSLVVLNLKMSVDTVMARDIGLLIALYYGDQSSQQRTSPSSQVPNTRYESVLATLTSQIQELIDNMWEVHLWLLPLCIHLLMSLLPLPFFIPQDHLL</sequence>
<protein>
    <submittedName>
        <fullName evidence="2">Uncharacterized protein</fullName>
    </submittedName>
</protein>
<dbReference type="EMBL" id="JABWDY010038699">
    <property type="protein sequence ID" value="KAF5179489.1"/>
    <property type="molecule type" value="Genomic_DNA"/>
</dbReference>
<comment type="caution">
    <text evidence="2">The sequence shown here is derived from an EMBL/GenBank/DDBJ whole genome shotgun (WGS) entry which is preliminary data.</text>
</comment>
<organism evidence="2 3">
    <name type="scientific">Thalictrum thalictroides</name>
    <name type="common">Rue-anemone</name>
    <name type="synonym">Anemone thalictroides</name>
    <dbReference type="NCBI Taxonomy" id="46969"/>
    <lineage>
        <taxon>Eukaryota</taxon>
        <taxon>Viridiplantae</taxon>
        <taxon>Streptophyta</taxon>
        <taxon>Embryophyta</taxon>
        <taxon>Tracheophyta</taxon>
        <taxon>Spermatophyta</taxon>
        <taxon>Magnoliopsida</taxon>
        <taxon>Ranunculales</taxon>
        <taxon>Ranunculaceae</taxon>
        <taxon>Thalictroideae</taxon>
        <taxon>Thalictrum</taxon>
    </lineage>
</organism>
<keyword evidence="3" id="KW-1185">Reference proteome</keyword>
<dbReference type="AlphaFoldDB" id="A0A7J6V387"/>
<gene>
    <name evidence="2" type="ORF">FRX31_030927</name>
</gene>
<evidence type="ECO:0000313" key="3">
    <source>
        <dbReference type="Proteomes" id="UP000554482"/>
    </source>
</evidence>
<name>A0A7J6V387_THATH</name>
<reference evidence="2 3" key="1">
    <citation type="submission" date="2020-06" db="EMBL/GenBank/DDBJ databases">
        <title>Transcriptomic and genomic resources for Thalictrum thalictroides and T. hernandezii: Facilitating candidate gene discovery in an emerging model plant lineage.</title>
        <authorList>
            <person name="Arias T."/>
            <person name="Riano-Pachon D.M."/>
            <person name="Di Stilio V.S."/>
        </authorList>
    </citation>
    <scope>NUCLEOTIDE SEQUENCE [LARGE SCALE GENOMIC DNA]</scope>
    <source>
        <strain evidence="3">cv. WT478/WT964</strain>
        <tissue evidence="2">Leaves</tissue>
    </source>
</reference>
<evidence type="ECO:0000256" key="1">
    <source>
        <dbReference type="SAM" id="Phobius"/>
    </source>
</evidence>
<accession>A0A7J6V387</accession>
<proteinExistence type="predicted"/>
<feature type="transmembrane region" description="Helical" evidence="1">
    <location>
        <begin position="76"/>
        <end position="96"/>
    </location>
</feature>
<keyword evidence="1" id="KW-0472">Membrane</keyword>